<protein>
    <submittedName>
        <fullName evidence="1">Uncharacterized protein</fullName>
    </submittedName>
</protein>
<gene>
    <name evidence="1" type="ORF">GCM10011571_10660</name>
</gene>
<proteinExistence type="predicted"/>
<dbReference type="InterPro" id="IPR025918">
    <property type="entry name" value="YIEGIA"/>
</dbReference>
<dbReference type="Proteomes" id="UP000625210">
    <property type="component" value="Unassembled WGS sequence"/>
</dbReference>
<dbReference type="EMBL" id="BMHQ01000003">
    <property type="protein sequence ID" value="GGE11212.1"/>
    <property type="molecule type" value="Genomic_DNA"/>
</dbReference>
<name>A0A8J2YCS1_9BACL</name>
<keyword evidence="2" id="KW-1185">Reference proteome</keyword>
<organism evidence="1 2">
    <name type="scientific">Marinithermofilum abyssi</name>
    <dbReference type="NCBI Taxonomy" id="1571185"/>
    <lineage>
        <taxon>Bacteria</taxon>
        <taxon>Bacillati</taxon>
        <taxon>Bacillota</taxon>
        <taxon>Bacilli</taxon>
        <taxon>Bacillales</taxon>
        <taxon>Thermoactinomycetaceae</taxon>
        <taxon>Marinithermofilum</taxon>
    </lineage>
</organism>
<dbReference type="AlphaFoldDB" id="A0A8J2YCS1"/>
<evidence type="ECO:0000313" key="2">
    <source>
        <dbReference type="Proteomes" id="UP000625210"/>
    </source>
</evidence>
<evidence type="ECO:0000313" key="1">
    <source>
        <dbReference type="EMBL" id="GGE11212.1"/>
    </source>
</evidence>
<reference evidence="1" key="2">
    <citation type="submission" date="2020-09" db="EMBL/GenBank/DDBJ databases">
        <authorList>
            <person name="Sun Q."/>
            <person name="Zhou Y."/>
        </authorList>
    </citation>
    <scope>NUCLEOTIDE SEQUENCE</scope>
    <source>
        <strain evidence="1">CGMCC 1.15179</strain>
    </source>
</reference>
<dbReference type="Pfam" id="PF14045">
    <property type="entry name" value="YIEGIA"/>
    <property type="match status" value="1"/>
</dbReference>
<reference evidence="1" key="1">
    <citation type="journal article" date="2014" name="Int. J. Syst. Evol. Microbiol.">
        <title>Complete genome sequence of Corynebacterium casei LMG S-19264T (=DSM 44701T), isolated from a smear-ripened cheese.</title>
        <authorList>
            <consortium name="US DOE Joint Genome Institute (JGI-PGF)"/>
            <person name="Walter F."/>
            <person name="Albersmeier A."/>
            <person name="Kalinowski J."/>
            <person name="Ruckert C."/>
        </authorList>
    </citation>
    <scope>NUCLEOTIDE SEQUENCE</scope>
    <source>
        <strain evidence="1">CGMCC 1.15179</strain>
    </source>
</reference>
<sequence length="133" mass="15233">MIHLSLGLIGLYVDDIYLMNVGLRETRELILEQGIVIRPKNQNGRVTLSNVDSDKRFCMILQLFSGFFAIRGSRGWCRFSKRDLRNGRLGVLLLPQERDLNQAIAIVERVPILESAVRKPLKLPGRESQMKNK</sequence>
<comment type="caution">
    <text evidence="1">The sequence shown here is derived from an EMBL/GenBank/DDBJ whole genome shotgun (WGS) entry which is preliminary data.</text>
</comment>
<accession>A0A8J2YCS1</accession>